<comment type="caution">
    <text evidence="2">The sequence shown here is derived from an EMBL/GenBank/DDBJ whole genome shotgun (WGS) entry which is preliminary data.</text>
</comment>
<organism evidence="2 3">
    <name type="scientific">Listeria grandensis</name>
    <dbReference type="NCBI Taxonomy" id="1494963"/>
    <lineage>
        <taxon>Bacteria</taxon>
        <taxon>Bacillati</taxon>
        <taxon>Bacillota</taxon>
        <taxon>Bacilli</taxon>
        <taxon>Bacillales</taxon>
        <taxon>Listeriaceae</taxon>
        <taxon>Listeria</taxon>
    </lineage>
</organism>
<reference evidence="2 3" key="1">
    <citation type="submission" date="2020-03" db="EMBL/GenBank/DDBJ databases">
        <title>Soil Listeria distribution.</title>
        <authorList>
            <person name="Liao J."/>
            <person name="Wiedmann M."/>
        </authorList>
    </citation>
    <scope>NUCLEOTIDE SEQUENCE [LARGE SCALE GENOMIC DNA]</scope>
    <source>
        <strain evidence="2 3">FSL L7-0741</strain>
    </source>
</reference>
<dbReference type="Pfam" id="PF01381">
    <property type="entry name" value="HTH_3"/>
    <property type="match status" value="1"/>
</dbReference>
<feature type="domain" description="HTH cro/C1-type" evidence="1">
    <location>
        <begin position="7"/>
        <end position="60"/>
    </location>
</feature>
<evidence type="ECO:0000313" key="2">
    <source>
        <dbReference type="EMBL" id="MBC1937147.1"/>
    </source>
</evidence>
<accession>A0A7X1CQL7</accession>
<dbReference type="InterPro" id="IPR010982">
    <property type="entry name" value="Lambda_DNA-bd_dom_sf"/>
</dbReference>
<dbReference type="CDD" id="cd00093">
    <property type="entry name" value="HTH_XRE"/>
    <property type="match status" value="1"/>
</dbReference>
<protein>
    <submittedName>
        <fullName evidence="2">Helix-turn-helix transcriptional regulator</fullName>
    </submittedName>
</protein>
<evidence type="ECO:0000313" key="3">
    <source>
        <dbReference type="Proteomes" id="UP000535908"/>
    </source>
</evidence>
<dbReference type="Gene3D" id="1.10.260.40">
    <property type="entry name" value="lambda repressor-like DNA-binding domains"/>
    <property type="match status" value="1"/>
</dbReference>
<name>A0A7X1CQL7_9LIST</name>
<dbReference type="Proteomes" id="UP000535908">
    <property type="component" value="Unassembled WGS sequence"/>
</dbReference>
<sequence>MSFKDRVKIALVKKGWSQRELARQMDISVAYLQDILKGNRKSEERLKQIHDLLELDEPVSKGVDS</sequence>
<dbReference type="RefSeq" id="WP_185526661.1">
    <property type="nucleotide sequence ID" value="NZ_JAARWN010000014.1"/>
</dbReference>
<dbReference type="GO" id="GO:0003677">
    <property type="term" value="F:DNA binding"/>
    <property type="evidence" value="ECO:0007669"/>
    <property type="project" value="InterPro"/>
</dbReference>
<gene>
    <name evidence="2" type="ORF">HCA69_12270</name>
</gene>
<dbReference type="EMBL" id="JAARWN010000014">
    <property type="protein sequence ID" value="MBC1937147.1"/>
    <property type="molecule type" value="Genomic_DNA"/>
</dbReference>
<dbReference type="SMART" id="SM00530">
    <property type="entry name" value="HTH_XRE"/>
    <property type="match status" value="1"/>
</dbReference>
<dbReference type="SUPFAM" id="SSF47413">
    <property type="entry name" value="lambda repressor-like DNA-binding domains"/>
    <property type="match status" value="1"/>
</dbReference>
<proteinExistence type="predicted"/>
<evidence type="ECO:0000259" key="1">
    <source>
        <dbReference type="PROSITE" id="PS50943"/>
    </source>
</evidence>
<dbReference type="PROSITE" id="PS50943">
    <property type="entry name" value="HTH_CROC1"/>
    <property type="match status" value="1"/>
</dbReference>
<dbReference type="AlphaFoldDB" id="A0A7X1CQL7"/>
<dbReference type="InterPro" id="IPR001387">
    <property type="entry name" value="Cro/C1-type_HTH"/>
</dbReference>